<organism evidence="3 4">
    <name type="scientific">Caldicellulosiruptor diazotrophicus</name>
    <dbReference type="NCBI Taxonomy" id="2806205"/>
    <lineage>
        <taxon>Bacteria</taxon>
        <taxon>Bacillati</taxon>
        <taxon>Bacillota</taxon>
        <taxon>Bacillota incertae sedis</taxon>
        <taxon>Caldicellulosiruptorales</taxon>
        <taxon>Caldicellulosiruptoraceae</taxon>
        <taxon>Caldicellulosiruptor</taxon>
    </lineage>
</organism>
<dbReference type="Proteomes" id="UP000663623">
    <property type="component" value="Chromosome"/>
</dbReference>
<dbReference type="InterPro" id="IPR001119">
    <property type="entry name" value="SLH_dom"/>
</dbReference>
<keyword evidence="4" id="KW-1185">Reference proteome</keyword>
<evidence type="ECO:0000313" key="3">
    <source>
        <dbReference type="EMBL" id="BCS82055.1"/>
    </source>
</evidence>
<evidence type="ECO:0000256" key="1">
    <source>
        <dbReference type="ARBA" id="ARBA00022729"/>
    </source>
</evidence>
<proteinExistence type="predicted"/>
<evidence type="ECO:0000259" key="2">
    <source>
        <dbReference type="PROSITE" id="PS51272"/>
    </source>
</evidence>
<sequence>MLKRWGKRLFAFLTLLSFLLSFLVSTSFSQNLSYYQQAAHVLKQKGIMTGDTKGNLNLDKPLKRSEISKMIIILLGKKPLADFYANQKKSSFKDVKTDYWGLGYIEAAKAIGLISGYTDGTFKPEQYLKIEELTAIVVRALGVKESELKGKWPLNYIQKAYSMNIFYGIESEIEIGKLVTRGQTAVILYNAFLNESLKAAKPVGLEIIDLQTLKVTFDKELSSIVKSDFSFDGGLSVLDAKFADSSKKVIEIKTSAQQEGKEYTLFYKGQTTTLKFVAKTMPFSFAEDIKIESLKKIDLKFTKAISKSQQDNLPIKIYVNGKEVTDIGKIISSDFKTVSIIFPSRLNQTDKLMVEISNLLSETGQILSITKELTVIDAIQPKVVDFKVVNSKRFKIIFSEPMNIDSANTYKVCDLSSVGANIRIDSSYAYAKLIPKLQENAIDIELLYPLADGNHTVEITEAKDFAGYKAPDFKTTFTTMLEKNPPKLVSLDLVSNNRIRLVFDEEIRSLNGLVPTGEYEVYQAQDSTNHAIGAKIALLSNEKMIDIQLNPQLKLDSRALVSFEVRFRYVEDLLGNKVSDWVSVTSKAQDDPTKPAVKSVEVLDGNIIKVTFTENVNADGKVQSFSLLSADGTQIVEALAKSVKPLKEEDNSMFAVEFSTLAAINGGRYLLKISGICDTSVKENVMDDSTYAIDVKDTLAPTITAAIAKYDSSSDMDKIDIFFSEPMDVEKLKNLSSYFVGASSATIPLSSIKGAKIDYISPTGDRITLLIPGADDTLPGKWSQSGAVVDKLAAPTLTDKAGNFLANATIAMPVSVSANFRGISAQDIEVVAVDKNTIEIRSLNGYIFASFDPAAIMFRNAYSTSSLNGNPDNDKVVSLGIVSYTISQDKKTITLKTSISLTSSAMADTNDSGQDAEQLKIFTVNSNIKDQFEQSLVIPPTLDINFYPSILLKDRICPQQTGVSVGSGNQSDTIAITFDEPVFALSGINNTVLAAGIELKVGGITLIPDVDYTAYIQNGTVYVKVKKPGIVDSKVSLEIKRPDLIVDNNGNPSVVLKTQTIEHVTERTSPDVTAEFSSTDTRKVKLTFSEPMDASTLIAQNFSCIAGGSIVSFVKSSDNRVVEITFTNPLPAGSIVNISPNVKDLAGNSVSVQAVRK</sequence>
<gene>
    <name evidence="3" type="ORF">CaldiYA01_20150</name>
</gene>
<accession>A0ABN6E930</accession>
<dbReference type="Pfam" id="PF13205">
    <property type="entry name" value="Big_5"/>
    <property type="match status" value="1"/>
</dbReference>
<dbReference type="Gene3D" id="2.60.40.1220">
    <property type="match status" value="4"/>
</dbReference>
<feature type="domain" description="SLH" evidence="2">
    <location>
        <begin position="88"/>
        <end position="151"/>
    </location>
</feature>
<dbReference type="Pfam" id="PF00395">
    <property type="entry name" value="SLH"/>
    <property type="match status" value="1"/>
</dbReference>
<dbReference type="RefSeq" id="WP_207179300.1">
    <property type="nucleotide sequence ID" value="NZ_AP024480.1"/>
</dbReference>
<dbReference type="InterPro" id="IPR014755">
    <property type="entry name" value="Cu-Rt/internalin_Ig-like"/>
</dbReference>
<protein>
    <recommendedName>
        <fullName evidence="2">SLH domain-containing protein</fullName>
    </recommendedName>
</protein>
<dbReference type="EMBL" id="AP024480">
    <property type="protein sequence ID" value="BCS82055.1"/>
    <property type="molecule type" value="Genomic_DNA"/>
</dbReference>
<reference evidence="3 4" key="1">
    <citation type="submission" date="2021-02" db="EMBL/GenBank/DDBJ databases">
        <title>Nitrogen-fixing ability and nitrogen fixation related genes of thermophilic fermentative bacteria in the genus Caldicellulosiruptor.</title>
        <authorList>
            <person name="Chen Y."/>
            <person name="Nishihara A."/>
            <person name="Haruta S."/>
        </authorList>
    </citation>
    <scope>NUCLEOTIDE SEQUENCE [LARGE SCALE GENOMIC DNA]</scope>
    <source>
        <strain evidence="3 4">YA01</strain>
    </source>
</reference>
<dbReference type="PROSITE" id="PS51272">
    <property type="entry name" value="SLH"/>
    <property type="match status" value="2"/>
</dbReference>
<name>A0ABN6E930_9FIRM</name>
<dbReference type="InterPro" id="IPR032812">
    <property type="entry name" value="SbsA_Ig"/>
</dbReference>
<feature type="domain" description="SLH" evidence="2">
    <location>
        <begin position="22"/>
        <end position="85"/>
    </location>
</feature>
<evidence type="ECO:0000313" key="4">
    <source>
        <dbReference type="Proteomes" id="UP000663623"/>
    </source>
</evidence>
<keyword evidence="1" id="KW-0732">Signal</keyword>